<feature type="compositionally biased region" description="Basic and acidic residues" evidence="1">
    <location>
        <begin position="141"/>
        <end position="159"/>
    </location>
</feature>
<evidence type="ECO:0000313" key="3">
    <source>
        <dbReference type="Proteomes" id="UP000004995"/>
    </source>
</evidence>
<organism evidence="2 3">
    <name type="scientific">Setaria italica</name>
    <name type="common">Foxtail millet</name>
    <name type="synonym">Panicum italicum</name>
    <dbReference type="NCBI Taxonomy" id="4555"/>
    <lineage>
        <taxon>Eukaryota</taxon>
        <taxon>Viridiplantae</taxon>
        <taxon>Streptophyta</taxon>
        <taxon>Embryophyta</taxon>
        <taxon>Tracheophyta</taxon>
        <taxon>Spermatophyta</taxon>
        <taxon>Magnoliopsida</taxon>
        <taxon>Liliopsida</taxon>
        <taxon>Poales</taxon>
        <taxon>Poaceae</taxon>
        <taxon>PACMAD clade</taxon>
        <taxon>Panicoideae</taxon>
        <taxon>Panicodae</taxon>
        <taxon>Paniceae</taxon>
        <taxon>Cenchrinae</taxon>
        <taxon>Setaria</taxon>
    </lineage>
</organism>
<evidence type="ECO:0000256" key="1">
    <source>
        <dbReference type="SAM" id="MobiDB-lite"/>
    </source>
</evidence>
<dbReference type="EnsemblPlants" id="KQL10225">
    <property type="protein sequence ID" value="KQL10225"/>
    <property type="gene ID" value="SETIT_007903mg"/>
</dbReference>
<keyword evidence="3" id="KW-1185">Reference proteome</keyword>
<evidence type="ECO:0000313" key="2">
    <source>
        <dbReference type="EnsemblPlants" id="KQL10225"/>
    </source>
</evidence>
<dbReference type="AlphaFoldDB" id="K3Y141"/>
<dbReference type="HOGENOM" id="CLU_115163_0_0_1"/>
<dbReference type="eggNOG" id="ENOG502R4ES">
    <property type="taxonomic scope" value="Eukaryota"/>
</dbReference>
<feature type="compositionally biased region" description="Acidic residues" evidence="1">
    <location>
        <begin position="84"/>
        <end position="109"/>
    </location>
</feature>
<feature type="region of interest" description="Disordered" evidence="1">
    <location>
        <begin position="138"/>
        <end position="207"/>
    </location>
</feature>
<protein>
    <submittedName>
        <fullName evidence="2">Uncharacterized protein</fullName>
    </submittedName>
</protein>
<reference evidence="3" key="1">
    <citation type="journal article" date="2012" name="Nat. Biotechnol.">
        <title>Reference genome sequence of the model plant Setaria.</title>
        <authorList>
            <person name="Bennetzen J.L."/>
            <person name="Schmutz J."/>
            <person name="Wang H."/>
            <person name="Percifield R."/>
            <person name="Hawkins J."/>
            <person name="Pontaroli A.C."/>
            <person name="Estep M."/>
            <person name="Feng L."/>
            <person name="Vaughn J.N."/>
            <person name="Grimwood J."/>
            <person name="Jenkins J."/>
            <person name="Barry K."/>
            <person name="Lindquist E."/>
            <person name="Hellsten U."/>
            <person name="Deshpande S."/>
            <person name="Wang X."/>
            <person name="Wu X."/>
            <person name="Mitros T."/>
            <person name="Triplett J."/>
            <person name="Yang X."/>
            <person name="Ye C.Y."/>
            <person name="Mauro-Herrera M."/>
            <person name="Wang L."/>
            <person name="Li P."/>
            <person name="Sharma M."/>
            <person name="Sharma R."/>
            <person name="Ronald P.C."/>
            <person name="Panaud O."/>
            <person name="Kellogg E.A."/>
            <person name="Brutnell T.P."/>
            <person name="Doust A.N."/>
            <person name="Tuskan G.A."/>
            <person name="Rokhsar D."/>
            <person name="Devos K.M."/>
        </authorList>
    </citation>
    <scope>NUCLEOTIDE SEQUENCE [LARGE SCALE GENOMIC DNA]</scope>
    <source>
        <strain evidence="3">cv. Yugu1</strain>
    </source>
</reference>
<sequence length="207" mass="22645">MDAPTPPLELTVTKAVLLHLGVWNGVADQEKTTMAYSSIASSLPSNYSSDEDGGPVEDGGLLYDESDPSFEPSIVPESPRYSYDEENEYEEEDDDNDETYIEENSDEQDKEDKEAAVEAMEEEVMAAAFQVEWEAKKRKRVEAAEARGPRSGLPRREGGEEVDSEMAKKRRQVDFDVDTGPANASSMAPAIVGPAPDSLRNSSEGSS</sequence>
<dbReference type="Proteomes" id="UP000004995">
    <property type="component" value="Unassembled WGS sequence"/>
</dbReference>
<feature type="region of interest" description="Disordered" evidence="1">
    <location>
        <begin position="41"/>
        <end position="117"/>
    </location>
</feature>
<dbReference type="Gramene" id="KQL10225">
    <property type="protein sequence ID" value="KQL10225"/>
    <property type="gene ID" value="SETIT_007903mg"/>
</dbReference>
<accession>K3Y141</accession>
<proteinExistence type="predicted"/>
<reference evidence="2" key="2">
    <citation type="submission" date="2018-08" db="UniProtKB">
        <authorList>
            <consortium name="EnsemblPlants"/>
        </authorList>
    </citation>
    <scope>IDENTIFICATION</scope>
    <source>
        <strain evidence="2">Yugu1</strain>
    </source>
</reference>
<dbReference type="EMBL" id="AGNK02002343">
    <property type="status" value="NOT_ANNOTATED_CDS"/>
    <property type="molecule type" value="Genomic_DNA"/>
</dbReference>
<dbReference type="InParanoid" id="K3Y141"/>
<name>K3Y141_SETIT</name>